<accession>A0A7R7TUU5</accession>
<protein>
    <submittedName>
        <fullName evidence="1">Uncharacterized protein</fullName>
    </submittedName>
</protein>
<gene>
    <name evidence="1" type="ORF">MHEC_17960</name>
</gene>
<name>A0A7R7TUU5_9MYCO</name>
<dbReference type="EMBL" id="AP024237">
    <property type="protein sequence ID" value="BCO35363.1"/>
    <property type="molecule type" value="Genomic_DNA"/>
</dbReference>
<evidence type="ECO:0000313" key="2">
    <source>
        <dbReference type="Proteomes" id="UP000595446"/>
    </source>
</evidence>
<proteinExistence type="predicted"/>
<sequence>MIGKTGMPRSQVTLVLVVLVVLVIVTWLATR</sequence>
<keyword evidence="2" id="KW-1185">Reference proteome</keyword>
<dbReference type="Proteomes" id="UP000595446">
    <property type="component" value="Chromosome"/>
</dbReference>
<reference evidence="1 2" key="1">
    <citation type="submission" date="2020-12" db="EMBL/GenBank/DDBJ databases">
        <title>Complete genome sequence of Mycobacterium heckeshornense JCM 15655T, closely related to a pathogenic non-tuberculous mycobacterial species Mycobacterium xenopi.</title>
        <authorList>
            <person name="Yoshida M."/>
            <person name="Fukano H."/>
            <person name="Asakura T."/>
            <person name="Suzuki M."/>
            <person name="Hoshino Y."/>
        </authorList>
    </citation>
    <scope>NUCLEOTIDE SEQUENCE [LARGE SCALE GENOMIC DNA]</scope>
    <source>
        <strain evidence="1 2">JCM 15655</strain>
    </source>
</reference>
<dbReference type="AlphaFoldDB" id="A0A7R7TUU5"/>
<organism evidence="1 2">
    <name type="scientific">Mycobacterium heckeshornense</name>
    <dbReference type="NCBI Taxonomy" id="110505"/>
    <lineage>
        <taxon>Bacteria</taxon>
        <taxon>Bacillati</taxon>
        <taxon>Actinomycetota</taxon>
        <taxon>Actinomycetes</taxon>
        <taxon>Mycobacteriales</taxon>
        <taxon>Mycobacteriaceae</taxon>
        <taxon>Mycobacterium</taxon>
    </lineage>
</organism>
<evidence type="ECO:0000313" key="1">
    <source>
        <dbReference type="EMBL" id="BCO35363.1"/>
    </source>
</evidence>